<evidence type="ECO:0000313" key="1">
    <source>
        <dbReference type="EMBL" id="RVD76726.1"/>
    </source>
</evidence>
<dbReference type="AlphaFoldDB" id="A0AA94JGU3"/>
<protein>
    <submittedName>
        <fullName evidence="1">Uncharacterized protein</fullName>
    </submittedName>
</protein>
<proteinExistence type="predicted"/>
<sequence>MIPIYEQGSGQGIGHGREQFIKRFDEICAEHLEKKRARSFAFVFYDFNNKALRKILRDQGVFAELDRISGKQLSLFYLHGGGRGEVESFNQNFLSVLGVEGKADLPCVVFFKVDTGDVAEVKVAQLDSADLVHGFRELAGVVEEYLSSSKGDSGGRYIAIKWLKVGGKFVTAGAFSALLKKAIEYLF</sequence>
<gene>
    <name evidence="1" type="ORF">A9HBioS_3266</name>
</gene>
<accession>A0AA94JGU3</accession>
<organism evidence="1 2">
    <name type="scientific">Pseudomonas koreensis</name>
    <dbReference type="NCBI Taxonomy" id="198620"/>
    <lineage>
        <taxon>Bacteria</taxon>
        <taxon>Pseudomonadati</taxon>
        <taxon>Pseudomonadota</taxon>
        <taxon>Gammaproteobacteria</taxon>
        <taxon>Pseudomonadales</taxon>
        <taxon>Pseudomonadaceae</taxon>
        <taxon>Pseudomonas</taxon>
    </lineage>
</organism>
<dbReference type="RefSeq" id="WP_127650334.1">
    <property type="nucleotide sequence ID" value="NZ_MKWS01000010.1"/>
</dbReference>
<dbReference type="EMBL" id="MKWS01000010">
    <property type="protein sequence ID" value="RVD76726.1"/>
    <property type="molecule type" value="Genomic_DNA"/>
</dbReference>
<comment type="caution">
    <text evidence="1">The sequence shown here is derived from an EMBL/GenBank/DDBJ whole genome shotgun (WGS) entry which is preliminary data.</text>
</comment>
<name>A0AA94JGU3_9PSED</name>
<evidence type="ECO:0000313" key="2">
    <source>
        <dbReference type="Proteomes" id="UP000288002"/>
    </source>
</evidence>
<reference evidence="1 2" key="1">
    <citation type="submission" date="2016-10" db="EMBL/GenBank/DDBJ databases">
        <title>Search of new enzymes for the oxidation of sulfur compounds.</title>
        <authorList>
            <person name="Novo A."/>
            <person name="Moreira I.S."/>
            <person name="Castro P.M."/>
        </authorList>
    </citation>
    <scope>NUCLEOTIDE SEQUENCE [LARGE SCALE GENOMIC DNA]</scope>
    <source>
        <strain evidence="1 2">A9</strain>
    </source>
</reference>
<dbReference type="Proteomes" id="UP000288002">
    <property type="component" value="Unassembled WGS sequence"/>
</dbReference>